<evidence type="ECO:0000256" key="5">
    <source>
        <dbReference type="ARBA" id="ARBA00022989"/>
    </source>
</evidence>
<feature type="transmembrane region" description="Helical" evidence="7">
    <location>
        <begin position="113"/>
        <end position="136"/>
    </location>
</feature>
<dbReference type="EMBL" id="CP124734">
    <property type="protein sequence ID" value="WHA42655.1"/>
    <property type="molecule type" value="Genomic_DNA"/>
</dbReference>
<dbReference type="InterPro" id="IPR011701">
    <property type="entry name" value="MFS"/>
</dbReference>
<name>A0AAF0KER4_9HYPH</name>
<feature type="transmembrane region" description="Helical" evidence="7">
    <location>
        <begin position="382"/>
        <end position="402"/>
    </location>
</feature>
<keyword evidence="4 7" id="KW-0812">Transmembrane</keyword>
<feature type="transmembrane region" description="Helical" evidence="7">
    <location>
        <begin position="48"/>
        <end position="67"/>
    </location>
</feature>
<evidence type="ECO:0000256" key="1">
    <source>
        <dbReference type="ARBA" id="ARBA00004141"/>
    </source>
</evidence>
<evidence type="ECO:0000313" key="9">
    <source>
        <dbReference type="Proteomes" id="UP000298664"/>
    </source>
</evidence>
<dbReference type="RefSeq" id="WP_137394732.1">
    <property type="nucleotide sequence ID" value="NZ_CP124734.1"/>
</dbReference>
<feature type="transmembrane region" description="Helical" evidence="7">
    <location>
        <begin position="312"/>
        <end position="341"/>
    </location>
</feature>
<keyword evidence="6 7" id="KW-0472">Membrane</keyword>
<comment type="subcellular location">
    <subcellularLocation>
        <location evidence="1">Membrane</location>
        <topology evidence="1">Multi-pass membrane protein</topology>
    </subcellularLocation>
</comment>
<comment type="similarity">
    <text evidence="2">Belongs to the major facilitator superfamily.</text>
</comment>
<evidence type="ECO:0000256" key="3">
    <source>
        <dbReference type="ARBA" id="ARBA00022448"/>
    </source>
</evidence>
<dbReference type="AlphaFoldDB" id="A0AAF0KER4"/>
<dbReference type="InterPro" id="IPR004752">
    <property type="entry name" value="AmpG_permease/AT-1"/>
</dbReference>
<dbReference type="CDD" id="cd17485">
    <property type="entry name" value="MFS_MFSD3"/>
    <property type="match status" value="1"/>
</dbReference>
<evidence type="ECO:0000256" key="4">
    <source>
        <dbReference type="ARBA" id="ARBA00022692"/>
    </source>
</evidence>
<keyword evidence="5 7" id="KW-1133">Transmembrane helix</keyword>
<feature type="transmembrane region" description="Helical" evidence="7">
    <location>
        <begin position="254"/>
        <end position="279"/>
    </location>
</feature>
<organism evidence="8 9">
    <name type="scientific">Agrobacterium larrymoorei</name>
    <dbReference type="NCBI Taxonomy" id="160699"/>
    <lineage>
        <taxon>Bacteria</taxon>
        <taxon>Pseudomonadati</taxon>
        <taxon>Pseudomonadota</taxon>
        <taxon>Alphaproteobacteria</taxon>
        <taxon>Hyphomicrobiales</taxon>
        <taxon>Rhizobiaceae</taxon>
        <taxon>Rhizobium/Agrobacterium group</taxon>
        <taxon>Agrobacterium</taxon>
    </lineage>
</organism>
<reference evidence="8" key="1">
    <citation type="submission" date="2023-05" db="EMBL/GenBank/DDBJ databases">
        <title>Complete genome sequence of Agrobacterium larrymoorei CFBP5477.</title>
        <authorList>
            <person name="Yen H.-C."/>
            <person name="Chou L."/>
            <person name="Lin Y.-C."/>
            <person name="Lai E.-M."/>
            <person name="Kuo C.-H."/>
        </authorList>
    </citation>
    <scope>NUCLEOTIDE SEQUENCE</scope>
    <source>
        <strain evidence="8">CFBP5477</strain>
    </source>
</reference>
<feature type="transmembrane region" description="Helical" evidence="7">
    <location>
        <begin position="353"/>
        <end position="376"/>
    </location>
</feature>
<feature type="transmembrane region" description="Helical" evidence="7">
    <location>
        <begin position="87"/>
        <end position="107"/>
    </location>
</feature>
<dbReference type="InterPro" id="IPR036259">
    <property type="entry name" value="MFS_trans_sf"/>
</dbReference>
<dbReference type="GO" id="GO:0022857">
    <property type="term" value="F:transmembrane transporter activity"/>
    <property type="evidence" value="ECO:0007669"/>
    <property type="project" value="InterPro"/>
</dbReference>
<dbReference type="PANTHER" id="PTHR12778:SF10">
    <property type="entry name" value="MAJOR FACILITATOR SUPERFAMILY DOMAIN-CONTAINING PROTEIN 3"/>
    <property type="match status" value="1"/>
</dbReference>
<gene>
    <name evidence="8" type="ORF">CFBP5477_015375</name>
</gene>
<feature type="transmembrane region" description="Helical" evidence="7">
    <location>
        <begin position="12"/>
        <end position="36"/>
    </location>
</feature>
<sequence>MLERGVSTSRPSPVSVFLAVGGLYVGQSVIGGLTFLGLPAVLRTAGLPLDQIGLLYILVLPWALKFLWSPYVERYRLPLVGRNRSRIIVGTGISICAAGLVALAYAGPSPVSTALAILFIVATVTATVDIACDGFAVETLAEKHHGWANAAQVGGSYLGSAIGAGLFLVLVDYYGWQSATNLMSGLILLLALPFIFGPASKAKPETREQIPSIRNALARPDVRRGLIIAAVYVAAQKWGLAMLGPFLIDYGFDLATIGALNGAGSMIVGFGGALLGGALVRMFGSLPVLIFSIAAQTLLLCAFATFSFNRDIAHWMVMTVAIASSSGVMSIGFVSLYACFMSWSDPRQAGVDFTLFQCMDGLVSMAGGLGAGAIASRFGYEASFLIAAVVSVMAAPIILLVMRRRPSQLNTI</sequence>
<keyword evidence="3" id="KW-0813">Transport</keyword>
<evidence type="ECO:0000256" key="7">
    <source>
        <dbReference type="SAM" id="Phobius"/>
    </source>
</evidence>
<evidence type="ECO:0000313" key="8">
    <source>
        <dbReference type="EMBL" id="WHA42655.1"/>
    </source>
</evidence>
<dbReference type="Pfam" id="PF07690">
    <property type="entry name" value="MFS_1"/>
    <property type="match status" value="1"/>
</dbReference>
<proteinExistence type="inferred from homology"/>
<feature type="transmembrane region" description="Helical" evidence="7">
    <location>
        <begin position="157"/>
        <end position="176"/>
    </location>
</feature>
<dbReference type="Gene3D" id="1.20.1250.20">
    <property type="entry name" value="MFS general substrate transporter like domains"/>
    <property type="match status" value="2"/>
</dbReference>
<feature type="transmembrane region" description="Helical" evidence="7">
    <location>
        <begin position="226"/>
        <end position="248"/>
    </location>
</feature>
<accession>A0AAF0KER4</accession>
<evidence type="ECO:0000256" key="2">
    <source>
        <dbReference type="ARBA" id="ARBA00008335"/>
    </source>
</evidence>
<dbReference type="SUPFAM" id="SSF103473">
    <property type="entry name" value="MFS general substrate transporter"/>
    <property type="match status" value="1"/>
</dbReference>
<evidence type="ECO:0000256" key="6">
    <source>
        <dbReference type="ARBA" id="ARBA00023136"/>
    </source>
</evidence>
<protein>
    <submittedName>
        <fullName evidence="8">MFS transporter</fullName>
    </submittedName>
</protein>
<dbReference type="GO" id="GO:0016020">
    <property type="term" value="C:membrane"/>
    <property type="evidence" value="ECO:0007669"/>
    <property type="project" value="UniProtKB-SubCell"/>
</dbReference>
<feature type="transmembrane region" description="Helical" evidence="7">
    <location>
        <begin position="286"/>
        <end position="306"/>
    </location>
</feature>
<dbReference type="PANTHER" id="PTHR12778">
    <property type="entry name" value="SOLUTE CARRIER FAMILY 33 ACETYL-COA TRANSPORTER -RELATED"/>
    <property type="match status" value="1"/>
</dbReference>
<dbReference type="Proteomes" id="UP000298664">
    <property type="component" value="Chromosome Linear"/>
</dbReference>
<feature type="transmembrane region" description="Helical" evidence="7">
    <location>
        <begin position="182"/>
        <end position="199"/>
    </location>
</feature>